<reference evidence="1 2" key="1">
    <citation type="submission" date="2009-12" db="EMBL/GenBank/DDBJ databases">
        <title>Genome Sequence of Prevotella buccalis ATCC 35310.</title>
        <authorList>
            <person name="Durkin A.S."/>
            <person name="Madupu R."/>
            <person name="Torralba M."/>
            <person name="Methe B."/>
            <person name="Sutton G."/>
            <person name="Strausberg R.L."/>
            <person name="Nelson K.E."/>
        </authorList>
    </citation>
    <scope>NUCLEOTIDE SEQUENCE [LARGE SCALE GENOMIC DNA]</scope>
    <source>
        <strain evidence="1 2">ATCC 35310</strain>
    </source>
</reference>
<comment type="caution">
    <text evidence="1">The sequence shown here is derived from an EMBL/GenBank/DDBJ whole genome shotgun (WGS) entry which is preliminary data.</text>
</comment>
<name>D1W7V0_9BACT</name>
<gene>
    <name evidence="1" type="ORF">HMPREF0650_0578</name>
</gene>
<accession>D1W7V0</accession>
<dbReference type="EMBL" id="ADEG01000090">
    <property type="protein sequence ID" value="EFA91312.1"/>
    <property type="molecule type" value="Genomic_DNA"/>
</dbReference>
<evidence type="ECO:0000313" key="1">
    <source>
        <dbReference type="EMBL" id="EFA91312.1"/>
    </source>
</evidence>
<evidence type="ECO:0000313" key="2">
    <source>
        <dbReference type="Proteomes" id="UP000005283"/>
    </source>
</evidence>
<sequence>MNARKKYLFQGCFIPKYNEPFCHQSPSSKCSSKKNLTPTDARNSYMKQHLFDAFKAKGVR</sequence>
<protein>
    <submittedName>
        <fullName evidence="1">Uncharacterized protein</fullName>
    </submittedName>
</protein>
<organism evidence="1 2">
    <name type="scientific">Hoylesella buccalis ATCC 35310</name>
    <dbReference type="NCBI Taxonomy" id="679190"/>
    <lineage>
        <taxon>Bacteria</taxon>
        <taxon>Pseudomonadati</taxon>
        <taxon>Bacteroidota</taxon>
        <taxon>Bacteroidia</taxon>
        <taxon>Bacteroidales</taxon>
        <taxon>Prevotellaceae</taxon>
        <taxon>Hoylesella</taxon>
    </lineage>
</organism>
<dbReference type="AlphaFoldDB" id="D1W7V0"/>
<keyword evidence="2" id="KW-1185">Reference proteome</keyword>
<proteinExistence type="predicted"/>
<dbReference type="Proteomes" id="UP000005283">
    <property type="component" value="Unassembled WGS sequence"/>
</dbReference>